<name>A0A6M3IUP5_9ZZZZ</name>
<reference evidence="1" key="1">
    <citation type="submission" date="2020-03" db="EMBL/GenBank/DDBJ databases">
        <title>The deep terrestrial virosphere.</title>
        <authorList>
            <person name="Holmfeldt K."/>
            <person name="Nilsson E."/>
            <person name="Simone D."/>
            <person name="Lopez-Fernandez M."/>
            <person name="Wu X."/>
            <person name="de Brujin I."/>
            <person name="Lundin D."/>
            <person name="Andersson A."/>
            <person name="Bertilsson S."/>
            <person name="Dopson M."/>
        </authorList>
    </citation>
    <scope>NUCLEOTIDE SEQUENCE</scope>
    <source>
        <strain evidence="1">MM415B00972</strain>
    </source>
</reference>
<dbReference type="EMBL" id="MT141434">
    <property type="protein sequence ID" value="QJA61226.1"/>
    <property type="molecule type" value="Genomic_DNA"/>
</dbReference>
<gene>
    <name evidence="1" type="ORF">MM415B00972_0023</name>
</gene>
<dbReference type="AlphaFoldDB" id="A0A6M3IUP5"/>
<evidence type="ECO:0000313" key="1">
    <source>
        <dbReference type="EMBL" id="QJA61226.1"/>
    </source>
</evidence>
<organism evidence="1">
    <name type="scientific">viral metagenome</name>
    <dbReference type="NCBI Taxonomy" id="1070528"/>
    <lineage>
        <taxon>unclassified sequences</taxon>
        <taxon>metagenomes</taxon>
        <taxon>organismal metagenomes</taxon>
    </lineage>
</organism>
<sequence length="69" mass="7797">MNKLRIICIVREALESRGYAKTEANKFISILTSVKFVAKDMKEDVANIFNDFWGASGPDCFTERHEAAV</sequence>
<proteinExistence type="predicted"/>
<accession>A0A6M3IUP5</accession>
<protein>
    <submittedName>
        <fullName evidence="1">Uncharacterized protein</fullName>
    </submittedName>
</protein>